<dbReference type="RefSeq" id="WP_125000877.1">
    <property type="nucleotide sequence ID" value="NZ_BHYK01000009.1"/>
</dbReference>
<keyword evidence="2" id="KW-0808">Transferase</keyword>
<evidence type="ECO:0000313" key="3">
    <source>
        <dbReference type="Proteomes" id="UP000287872"/>
    </source>
</evidence>
<evidence type="ECO:0000259" key="1">
    <source>
        <dbReference type="PROSITE" id="PS51186"/>
    </source>
</evidence>
<reference evidence="2 3" key="1">
    <citation type="submission" date="2018-11" db="EMBL/GenBank/DDBJ databases">
        <title>Genome sequencing and assembly of Clostridium tagluense strain A121.</title>
        <authorList>
            <person name="Murakami T."/>
            <person name="Segawa T."/>
            <person name="Shcherbakova V.A."/>
            <person name="Mori H."/>
            <person name="Yoshimura Y."/>
        </authorList>
    </citation>
    <scope>NUCLEOTIDE SEQUENCE [LARGE SCALE GENOMIC DNA]</scope>
    <source>
        <strain evidence="2 3">A121</strain>
    </source>
</reference>
<dbReference type="EMBL" id="BHYK01000009">
    <property type="protein sequence ID" value="GCD10372.1"/>
    <property type="molecule type" value="Genomic_DNA"/>
</dbReference>
<dbReference type="Gene3D" id="3.40.630.30">
    <property type="match status" value="1"/>
</dbReference>
<dbReference type="GO" id="GO:0016747">
    <property type="term" value="F:acyltransferase activity, transferring groups other than amino-acyl groups"/>
    <property type="evidence" value="ECO:0007669"/>
    <property type="project" value="InterPro"/>
</dbReference>
<sequence>MNIKIISSENRKQINDFISSHWFSADMVVRGELVDMTILDGFVIYDDEETIIGLVTYRIKVNECEIMSLDSLRERQGVGTALVNKVIQTASKKKCMKIKLITTNDNINAIRFYQKRGFDMANLYHNAVDTSRKLKPSIPLFGDFNIPLKHEIEFEMDLIK</sequence>
<feature type="domain" description="N-acetyltransferase" evidence="1">
    <location>
        <begin position="1"/>
        <end position="135"/>
    </location>
</feature>
<dbReference type="AlphaFoldDB" id="A0A401ULG8"/>
<gene>
    <name evidence="2" type="ORF">Ctaglu_19950</name>
</gene>
<proteinExistence type="predicted"/>
<dbReference type="PROSITE" id="PS51186">
    <property type="entry name" value="GNAT"/>
    <property type="match status" value="1"/>
</dbReference>
<comment type="caution">
    <text evidence="2">The sequence shown here is derived from an EMBL/GenBank/DDBJ whole genome shotgun (WGS) entry which is preliminary data.</text>
</comment>
<dbReference type="InterPro" id="IPR016181">
    <property type="entry name" value="Acyl_CoA_acyltransferase"/>
</dbReference>
<dbReference type="Proteomes" id="UP000287872">
    <property type="component" value="Unassembled WGS sequence"/>
</dbReference>
<dbReference type="InterPro" id="IPR000182">
    <property type="entry name" value="GNAT_dom"/>
</dbReference>
<organism evidence="2 3">
    <name type="scientific">Clostridium tagluense</name>
    <dbReference type="NCBI Taxonomy" id="360422"/>
    <lineage>
        <taxon>Bacteria</taxon>
        <taxon>Bacillati</taxon>
        <taxon>Bacillota</taxon>
        <taxon>Clostridia</taxon>
        <taxon>Eubacteriales</taxon>
        <taxon>Clostridiaceae</taxon>
        <taxon>Clostridium</taxon>
    </lineage>
</organism>
<keyword evidence="3" id="KW-1185">Reference proteome</keyword>
<dbReference type="SUPFAM" id="SSF55729">
    <property type="entry name" value="Acyl-CoA N-acyltransferases (Nat)"/>
    <property type="match status" value="1"/>
</dbReference>
<dbReference type="CDD" id="cd04301">
    <property type="entry name" value="NAT_SF"/>
    <property type="match status" value="1"/>
</dbReference>
<dbReference type="Pfam" id="PF00583">
    <property type="entry name" value="Acetyltransf_1"/>
    <property type="match status" value="1"/>
</dbReference>
<dbReference type="OrthoDB" id="7365228at2"/>
<accession>A0A401ULG8</accession>
<evidence type="ECO:0000313" key="2">
    <source>
        <dbReference type="EMBL" id="GCD10372.1"/>
    </source>
</evidence>
<protein>
    <submittedName>
        <fullName evidence="2">N-acetyltransferase</fullName>
    </submittedName>
</protein>
<name>A0A401ULG8_9CLOT</name>